<dbReference type="PANTHER" id="PTHR23003:SF62">
    <property type="entry name" value="SERINE_ARGININE (SR)-TYPE SHUTTLING MRNA BINDING PROTEIN NPL3"/>
    <property type="match status" value="1"/>
</dbReference>
<feature type="compositionally biased region" description="Basic residues" evidence="9">
    <location>
        <begin position="261"/>
        <end position="277"/>
    </location>
</feature>
<dbReference type="CDD" id="cd12601">
    <property type="entry name" value="RRM2_SRSF1_like"/>
    <property type="match status" value="1"/>
</dbReference>
<evidence type="ECO:0000256" key="9">
    <source>
        <dbReference type="SAM" id="MobiDB-lite"/>
    </source>
</evidence>
<evidence type="ECO:0000256" key="5">
    <source>
        <dbReference type="ARBA" id="ARBA00022884"/>
    </source>
</evidence>
<dbReference type="OrthoDB" id="1099063at2759"/>
<feature type="region of interest" description="Disordered" evidence="9">
    <location>
        <begin position="119"/>
        <end position="138"/>
    </location>
</feature>
<evidence type="ECO:0000256" key="3">
    <source>
        <dbReference type="ARBA" id="ARBA00022664"/>
    </source>
</evidence>
<keyword evidence="12" id="KW-1185">Reference proteome</keyword>
<sequence>MNEEVSLDHVFCLVLETNAIFLRHFSQHVSRRKRKRSMSYGRPSNDSRIYVGNLPPDIRARDIEDLFYKFGRINFVDLKTRRGPPFAFVEFEDPRDADDAVVQRDGYNYDGYTLRVEFPRGGGSGGGPDGGGGGGGGGYRGGGGGGGGRGYGGGGGGRGRGGFGGGGGGGGGRGGPPSRRSEYRVLVSGLPPSGSWQDLKDHMREAGDVCYADVYKDGTGVVEFLRKEDMKYAVRKLDDSKFRSHEGEVSYVRVKEDYRGGRSRSRSRSNSPRRSRASPRTAVIGRQLQCTKAAFKQKNGE</sequence>
<dbReference type="SUPFAM" id="SSF54928">
    <property type="entry name" value="RNA-binding domain, RBD"/>
    <property type="match status" value="1"/>
</dbReference>
<keyword evidence="5 8" id="KW-0694">RNA-binding</keyword>
<keyword evidence="4" id="KW-0677">Repeat</keyword>
<dbReference type="InterPro" id="IPR000504">
    <property type="entry name" value="RRM_dom"/>
</dbReference>
<dbReference type="InterPro" id="IPR050374">
    <property type="entry name" value="RRT5_SRSF_SR"/>
</dbReference>
<feature type="region of interest" description="Disordered" evidence="9">
    <location>
        <begin position="162"/>
        <end position="181"/>
    </location>
</feature>
<keyword evidence="6" id="KW-0508">mRNA splicing</keyword>
<feature type="domain" description="RRM" evidence="10">
    <location>
        <begin position="183"/>
        <end position="254"/>
    </location>
</feature>
<evidence type="ECO:0000313" key="11">
    <source>
        <dbReference type="EMBL" id="CAG2189226.1"/>
    </source>
</evidence>
<dbReference type="GO" id="GO:0006397">
    <property type="term" value="P:mRNA processing"/>
    <property type="evidence" value="ECO:0007669"/>
    <property type="project" value="UniProtKB-KW"/>
</dbReference>
<evidence type="ECO:0000256" key="7">
    <source>
        <dbReference type="ARBA" id="ARBA00023242"/>
    </source>
</evidence>
<dbReference type="GO" id="GO:0003729">
    <property type="term" value="F:mRNA binding"/>
    <property type="evidence" value="ECO:0007669"/>
    <property type="project" value="TreeGrafter"/>
</dbReference>
<dbReference type="AlphaFoldDB" id="A0A8S3Q429"/>
<dbReference type="EMBL" id="CAJPWZ010000287">
    <property type="protein sequence ID" value="CAG2189226.1"/>
    <property type="molecule type" value="Genomic_DNA"/>
</dbReference>
<dbReference type="GO" id="GO:0005634">
    <property type="term" value="C:nucleus"/>
    <property type="evidence" value="ECO:0007669"/>
    <property type="project" value="UniProtKB-SubCell"/>
</dbReference>
<evidence type="ECO:0000256" key="8">
    <source>
        <dbReference type="PROSITE-ProRule" id="PRU00176"/>
    </source>
</evidence>
<dbReference type="GO" id="GO:0008380">
    <property type="term" value="P:RNA splicing"/>
    <property type="evidence" value="ECO:0007669"/>
    <property type="project" value="UniProtKB-KW"/>
</dbReference>
<dbReference type="Pfam" id="PF00076">
    <property type="entry name" value="RRM_1"/>
    <property type="match status" value="2"/>
</dbReference>
<dbReference type="PANTHER" id="PTHR23003">
    <property type="entry name" value="RNA RECOGNITION MOTIF RRM DOMAIN CONTAINING PROTEIN"/>
    <property type="match status" value="1"/>
</dbReference>
<evidence type="ECO:0000256" key="6">
    <source>
        <dbReference type="ARBA" id="ARBA00023187"/>
    </source>
</evidence>
<dbReference type="SMART" id="SM00360">
    <property type="entry name" value="RRM"/>
    <property type="match status" value="2"/>
</dbReference>
<gene>
    <name evidence="11" type="ORF">MEDL_4616</name>
</gene>
<organism evidence="11 12">
    <name type="scientific">Mytilus edulis</name>
    <name type="common">Blue mussel</name>
    <dbReference type="NCBI Taxonomy" id="6550"/>
    <lineage>
        <taxon>Eukaryota</taxon>
        <taxon>Metazoa</taxon>
        <taxon>Spiralia</taxon>
        <taxon>Lophotrochozoa</taxon>
        <taxon>Mollusca</taxon>
        <taxon>Bivalvia</taxon>
        <taxon>Autobranchia</taxon>
        <taxon>Pteriomorphia</taxon>
        <taxon>Mytilida</taxon>
        <taxon>Mytiloidea</taxon>
        <taxon>Mytilidae</taxon>
        <taxon>Mytilinae</taxon>
        <taxon>Mytilus</taxon>
    </lineage>
</organism>
<keyword evidence="7" id="KW-0539">Nucleus</keyword>
<keyword evidence="3" id="KW-0507">mRNA processing</keyword>
<proteinExistence type="inferred from homology"/>
<feature type="compositionally biased region" description="Gly residues" evidence="9">
    <location>
        <begin position="162"/>
        <end position="175"/>
    </location>
</feature>
<dbReference type="InterPro" id="IPR012677">
    <property type="entry name" value="Nucleotide-bd_a/b_plait_sf"/>
</dbReference>
<dbReference type="Proteomes" id="UP000683360">
    <property type="component" value="Unassembled WGS sequence"/>
</dbReference>
<evidence type="ECO:0000259" key="10">
    <source>
        <dbReference type="PROSITE" id="PS50102"/>
    </source>
</evidence>
<feature type="compositionally biased region" description="Gly residues" evidence="9">
    <location>
        <begin position="120"/>
        <end position="138"/>
    </location>
</feature>
<dbReference type="PROSITE" id="PS50102">
    <property type="entry name" value="RRM"/>
    <property type="match status" value="2"/>
</dbReference>
<comment type="subcellular location">
    <subcellularLocation>
        <location evidence="1">Nucleus</location>
    </subcellularLocation>
</comment>
<dbReference type="Gene3D" id="3.30.70.330">
    <property type="match status" value="2"/>
</dbReference>
<dbReference type="FunFam" id="3.30.70.330:FF:000053">
    <property type="entry name" value="Serine/arginine-rich splicing factor 1"/>
    <property type="match status" value="1"/>
</dbReference>
<accession>A0A8S3Q429</accession>
<evidence type="ECO:0000256" key="2">
    <source>
        <dbReference type="ARBA" id="ARBA00010269"/>
    </source>
</evidence>
<evidence type="ECO:0000313" key="12">
    <source>
        <dbReference type="Proteomes" id="UP000683360"/>
    </source>
</evidence>
<dbReference type="GO" id="GO:0005737">
    <property type="term" value="C:cytoplasm"/>
    <property type="evidence" value="ECO:0007669"/>
    <property type="project" value="TreeGrafter"/>
</dbReference>
<evidence type="ECO:0000256" key="1">
    <source>
        <dbReference type="ARBA" id="ARBA00004123"/>
    </source>
</evidence>
<feature type="domain" description="RRM" evidence="10">
    <location>
        <begin position="47"/>
        <end position="121"/>
    </location>
</feature>
<dbReference type="InterPro" id="IPR035979">
    <property type="entry name" value="RBD_domain_sf"/>
</dbReference>
<feature type="region of interest" description="Disordered" evidence="9">
    <location>
        <begin position="255"/>
        <end position="283"/>
    </location>
</feature>
<reference evidence="11" key="1">
    <citation type="submission" date="2021-03" db="EMBL/GenBank/DDBJ databases">
        <authorList>
            <person name="Bekaert M."/>
        </authorList>
    </citation>
    <scope>NUCLEOTIDE SEQUENCE</scope>
</reference>
<comment type="caution">
    <text evidence="11">The sequence shown here is derived from an EMBL/GenBank/DDBJ whole genome shotgun (WGS) entry which is preliminary data.</text>
</comment>
<evidence type="ECO:0000256" key="4">
    <source>
        <dbReference type="ARBA" id="ARBA00022737"/>
    </source>
</evidence>
<protein>
    <submittedName>
        <fullName evidence="11">SFRS1</fullName>
    </submittedName>
</protein>
<comment type="similarity">
    <text evidence="2">Belongs to the splicing factor SR family.</text>
</comment>
<name>A0A8S3Q429_MYTED</name>